<organism evidence="2 3">
    <name type="scientific">Crinalium epipsammum PCC 9333</name>
    <dbReference type="NCBI Taxonomy" id="1173022"/>
    <lineage>
        <taxon>Bacteria</taxon>
        <taxon>Bacillati</taxon>
        <taxon>Cyanobacteriota</taxon>
        <taxon>Cyanophyceae</taxon>
        <taxon>Gomontiellales</taxon>
        <taxon>Gomontiellaceae</taxon>
        <taxon>Crinalium</taxon>
    </lineage>
</organism>
<dbReference type="OrthoDB" id="2513075at2"/>
<accession>K9VZM3</accession>
<proteinExistence type="predicted"/>
<protein>
    <submittedName>
        <fullName evidence="2">Lipolytic protein G-D-S-L family</fullName>
    </submittedName>
</protein>
<dbReference type="InterPro" id="IPR013830">
    <property type="entry name" value="SGNH_hydro"/>
</dbReference>
<dbReference type="HOGENOM" id="CLU_063054_0_0_3"/>
<dbReference type="eggNOG" id="COG2755">
    <property type="taxonomic scope" value="Bacteria"/>
</dbReference>
<dbReference type="AlphaFoldDB" id="K9VZM3"/>
<sequence length="346" mass="38910">MSDPYLLAATLLANRQMLTSPDKKPLLAQLDQQSVMLGSSTDQKLGANETIVPSKEVTTPEFSKQRVKSKSHSLRTKTSKVLALTTGTDKQLIPHIPSELKQKSVLLPISGTQLYFQRLAALKTGKIYTRVLEDQFSSSNLKTTRKPTYQEWKKLLAVEARAIALGQGANHLSILVGDSLSLCFPVERLSGNRFWLNQGISGDTSGGILRRLSAFAQTRPDVIYLMAGINDLRKGAKDKTILDNYRQILRYLRRNHPQSFVIVQSILPTRFNPGFNDRIRKLNEQLLSMAHQEGANYLNLQVVFTDDQGNLRRDLTTDGLHLSQRGYELWHSGLKQAENWIALNNQ</sequence>
<dbReference type="Proteomes" id="UP000010472">
    <property type="component" value="Chromosome"/>
</dbReference>
<reference evidence="2 3" key="1">
    <citation type="submission" date="2012-06" db="EMBL/GenBank/DDBJ databases">
        <title>Finished chromosome of genome of Crinalium epipsammum PCC 9333.</title>
        <authorList>
            <consortium name="US DOE Joint Genome Institute"/>
            <person name="Gugger M."/>
            <person name="Coursin T."/>
            <person name="Rippka R."/>
            <person name="Tandeau De Marsac N."/>
            <person name="Huntemann M."/>
            <person name="Wei C.-L."/>
            <person name="Han J."/>
            <person name="Detter J.C."/>
            <person name="Han C."/>
            <person name="Tapia R."/>
            <person name="Davenport K."/>
            <person name="Daligault H."/>
            <person name="Erkkila T."/>
            <person name="Gu W."/>
            <person name="Munk A.C.C."/>
            <person name="Teshima H."/>
            <person name="Xu Y."/>
            <person name="Chain P."/>
            <person name="Chen A."/>
            <person name="Krypides N."/>
            <person name="Mavromatis K."/>
            <person name="Markowitz V."/>
            <person name="Szeto E."/>
            <person name="Ivanova N."/>
            <person name="Mikhailova N."/>
            <person name="Ovchinnikova G."/>
            <person name="Pagani I."/>
            <person name="Pati A."/>
            <person name="Goodwin L."/>
            <person name="Peters L."/>
            <person name="Pitluck S."/>
            <person name="Woyke T."/>
            <person name="Kerfeld C."/>
        </authorList>
    </citation>
    <scope>NUCLEOTIDE SEQUENCE [LARGE SCALE GENOMIC DNA]</scope>
    <source>
        <strain evidence="2 3">PCC 9333</strain>
    </source>
</reference>
<name>K9VZM3_9CYAN</name>
<evidence type="ECO:0000313" key="2">
    <source>
        <dbReference type="EMBL" id="AFZ12957.1"/>
    </source>
</evidence>
<dbReference type="Pfam" id="PF13472">
    <property type="entry name" value="Lipase_GDSL_2"/>
    <property type="match status" value="1"/>
</dbReference>
<dbReference type="KEGG" id="cep:Cri9333_2080"/>
<dbReference type="SUPFAM" id="SSF52266">
    <property type="entry name" value="SGNH hydrolase"/>
    <property type="match status" value="1"/>
</dbReference>
<evidence type="ECO:0000313" key="3">
    <source>
        <dbReference type="Proteomes" id="UP000010472"/>
    </source>
</evidence>
<dbReference type="EMBL" id="CP003620">
    <property type="protein sequence ID" value="AFZ12957.1"/>
    <property type="molecule type" value="Genomic_DNA"/>
</dbReference>
<dbReference type="PANTHER" id="PTHR30383:SF5">
    <property type="entry name" value="SGNH HYDROLASE-TYPE ESTERASE DOMAIN-CONTAINING PROTEIN"/>
    <property type="match status" value="1"/>
</dbReference>
<dbReference type="PANTHER" id="PTHR30383">
    <property type="entry name" value="THIOESTERASE 1/PROTEASE 1/LYSOPHOSPHOLIPASE L1"/>
    <property type="match status" value="1"/>
</dbReference>
<dbReference type="InterPro" id="IPR051532">
    <property type="entry name" value="Ester_Hydrolysis_Enzymes"/>
</dbReference>
<keyword evidence="3" id="KW-1185">Reference proteome</keyword>
<dbReference type="Gene3D" id="3.40.50.1110">
    <property type="entry name" value="SGNH hydrolase"/>
    <property type="match status" value="1"/>
</dbReference>
<feature type="domain" description="SGNH hydrolase-type esterase" evidence="1">
    <location>
        <begin position="191"/>
        <end position="329"/>
    </location>
</feature>
<dbReference type="RefSeq" id="WP_015203073.1">
    <property type="nucleotide sequence ID" value="NC_019753.1"/>
</dbReference>
<dbReference type="PATRIC" id="fig|1173022.3.peg.2243"/>
<dbReference type="STRING" id="1173022.Cri9333_2080"/>
<evidence type="ECO:0000259" key="1">
    <source>
        <dbReference type="Pfam" id="PF13472"/>
    </source>
</evidence>
<dbReference type="InterPro" id="IPR036514">
    <property type="entry name" value="SGNH_hydro_sf"/>
</dbReference>
<dbReference type="GO" id="GO:0004622">
    <property type="term" value="F:phosphatidylcholine lysophospholipase activity"/>
    <property type="evidence" value="ECO:0007669"/>
    <property type="project" value="TreeGrafter"/>
</dbReference>
<gene>
    <name evidence="2" type="ORF">Cri9333_2080</name>
</gene>